<dbReference type="Gene3D" id="2.130.10.10">
    <property type="entry name" value="YVTN repeat-like/Quinoprotein amine dehydrogenase"/>
    <property type="match status" value="1"/>
</dbReference>
<dbReference type="EMBL" id="QGLF01000008">
    <property type="protein sequence ID" value="PWR17838.1"/>
    <property type="molecule type" value="Genomic_DNA"/>
</dbReference>
<gene>
    <name evidence="3" type="ORF">DKG75_22115</name>
</gene>
<sequence length="499" mass="51655">MTVTVRSTSARPLSRALILGLLLAPLPAFADGAFEAPIPFAGTLRVSGEQAGGPIVAGNTVTVQGQGLVAGQKLVLQRGATVLNPGAPLVVGVDGKVSGDFKLPADAAIGIHPIVVIAEQPSAASILDLKVSPLVPVSGADRFEISANRMVRGLYQVAYGENSKALFVTAAVGRPPVRDSALLKVDPTTLEIIARATPAAAPERPRPDPAARPAFLGGAPAAPAAPGPGPGGEGQQPQGPAVYAVYGVGVDDANGTVWVTNTRQNTVAVYKQSDLSLVKQFEPEAVNHSRDVVVDDKRGRAYVSAAMTSQIVVFDTKTLEKTATIDIPSTKRGDEFQVMSLDLDAAGGQLFTVSQTTPEIAVIDVAAGRVTKVITYEGAKGATGVAYDPVTKRIFVSSFSNDNLIIVDSESGKTLQVVPVGAGALNVEFEPVKRLAYVSNRGSGTLTVVDPDGKIVANLDNGAMPNFAAADGKGTVYAVNKGRGEDESADRLTRIRLVK</sequence>
<keyword evidence="4" id="KW-1185">Reference proteome</keyword>
<dbReference type="InterPro" id="IPR011048">
    <property type="entry name" value="Haem_d1_sf"/>
</dbReference>
<evidence type="ECO:0000256" key="2">
    <source>
        <dbReference type="SAM" id="SignalP"/>
    </source>
</evidence>
<feature type="compositionally biased region" description="Low complexity" evidence="1">
    <location>
        <begin position="211"/>
        <end position="222"/>
    </location>
</feature>
<dbReference type="InterPro" id="IPR007788">
    <property type="entry name" value="QCT"/>
</dbReference>
<keyword evidence="3" id="KW-0547">Nucleotide-binding</keyword>
<comment type="caution">
    <text evidence="3">The sequence shown here is derived from an EMBL/GenBank/DDBJ whole genome shotgun (WGS) entry which is preliminary data.</text>
</comment>
<dbReference type="RefSeq" id="WP_109923367.1">
    <property type="nucleotide sequence ID" value="NZ_QGLF01000008.1"/>
</dbReference>
<dbReference type="Proteomes" id="UP000246077">
    <property type="component" value="Unassembled WGS sequence"/>
</dbReference>
<keyword evidence="3" id="KW-0067">ATP-binding</keyword>
<protein>
    <submittedName>
        <fullName evidence="3">ATP-binding protein</fullName>
    </submittedName>
</protein>
<organism evidence="3 4">
    <name type="scientific">Zavarzinia compransoris</name>
    <dbReference type="NCBI Taxonomy" id="1264899"/>
    <lineage>
        <taxon>Bacteria</taxon>
        <taxon>Pseudomonadati</taxon>
        <taxon>Pseudomonadota</taxon>
        <taxon>Alphaproteobacteria</taxon>
        <taxon>Rhodospirillales</taxon>
        <taxon>Zavarziniaceae</taxon>
        <taxon>Zavarzinia</taxon>
    </lineage>
</organism>
<evidence type="ECO:0000313" key="3">
    <source>
        <dbReference type="EMBL" id="PWR17838.1"/>
    </source>
</evidence>
<feature type="region of interest" description="Disordered" evidence="1">
    <location>
        <begin position="197"/>
        <end position="239"/>
    </location>
</feature>
<evidence type="ECO:0000256" key="1">
    <source>
        <dbReference type="SAM" id="MobiDB-lite"/>
    </source>
</evidence>
<dbReference type="InterPro" id="IPR015943">
    <property type="entry name" value="WD40/YVTN_repeat-like_dom_sf"/>
</dbReference>
<name>A0A317DT26_9PROT</name>
<dbReference type="AlphaFoldDB" id="A0A317DT26"/>
<reference evidence="4" key="1">
    <citation type="submission" date="2018-05" db="EMBL/GenBank/DDBJ databases">
        <title>Zavarzinia sp. HR-AS.</title>
        <authorList>
            <person name="Lee Y."/>
            <person name="Jeon C.O."/>
        </authorList>
    </citation>
    <scope>NUCLEOTIDE SEQUENCE [LARGE SCALE GENOMIC DNA]</scope>
    <source>
        <strain evidence="4">DSM 1231</strain>
    </source>
</reference>
<keyword evidence="2" id="KW-0732">Signal</keyword>
<dbReference type="PANTHER" id="PTHR47197">
    <property type="entry name" value="PROTEIN NIRF"/>
    <property type="match status" value="1"/>
</dbReference>
<dbReference type="Pfam" id="PF05096">
    <property type="entry name" value="Glu_cyclase_2"/>
    <property type="match status" value="1"/>
</dbReference>
<dbReference type="SUPFAM" id="SSF51004">
    <property type="entry name" value="C-terminal (heme d1) domain of cytochrome cd1-nitrite reductase"/>
    <property type="match status" value="1"/>
</dbReference>
<dbReference type="GO" id="GO:0016603">
    <property type="term" value="F:glutaminyl-peptide cyclotransferase activity"/>
    <property type="evidence" value="ECO:0007669"/>
    <property type="project" value="InterPro"/>
</dbReference>
<dbReference type="OrthoDB" id="7197435at2"/>
<feature type="chain" id="PRO_5016245324" evidence="2">
    <location>
        <begin position="31"/>
        <end position="499"/>
    </location>
</feature>
<proteinExistence type="predicted"/>
<accession>A0A317DT26</accession>
<dbReference type="PANTHER" id="PTHR47197:SF3">
    <property type="entry name" value="DIHYDRO-HEME D1 DEHYDROGENASE"/>
    <property type="match status" value="1"/>
</dbReference>
<evidence type="ECO:0000313" key="4">
    <source>
        <dbReference type="Proteomes" id="UP000246077"/>
    </source>
</evidence>
<dbReference type="InterPro" id="IPR051200">
    <property type="entry name" value="Host-pathogen_enzymatic-act"/>
</dbReference>
<feature type="signal peptide" evidence="2">
    <location>
        <begin position="1"/>
        <end position="30"/>
    </location>
</feature>
<dbReference type="GO" id="GO:0005524">
    <property type="term" value="F:ATP binding"/>
    <property type="evidence" value="ECO:0007669"/>
    <property type="project" value="UniProtKB-KW"/>
</dbReference>